<accession>F8QIG0</accession>
<dbReference type="OrthoDB" id="3269821at2759"/>
<feature type="region of interest" description="Disordered" evidence="1">
    <location>
        <begin position="1"/>
        <end position="33"/>
    </location>
</feature>
<feature type="compositionally biased region" description="Pro residues" evidence="1">
    <location>
        <begin position="477"/>
        <end position="491"/>
    </location>
</feature>
<feature type="region of interest" description="Disordered" evidence="1">
    <location>
        <begin position="323"/>
        <end position="523"/>
    </location>
</feature>
<protein>
    <recommendedName>
        <fullName evidence="4">F-box domain-containing protein</fullName>
    </recommendedName>
</protein>
<dbReference type="EMBL" id="GL945525">
    <property type="protein sequence ID" value="EGN91927.1"/>
    <property type="molecule type" value="Genomic_DNA"/>
</dbReference>
<feature type="compositionally biased region" description="Low complexity" evidence="1">
    <location>
        <begin position="467"/>
        <end position="476"/>
    </location>
</feature>
<feature type="region of interest" description="Disordered" evidence="1">
    <location>
        <begin position="209"/>
        <end position="311"/>
    </location>
</feature>
<dbReference type="STRING" id="936435.F8QIG0"/>
<feature type="compositionally biased region" description="Pro residues" evidence="1">
    <location>
        <begin position="20"/>
        <end position="32"/>
    </location>
</feature>
<evidence type="ECO:0008006" key="4">
    <source>
        <dbReference type="Google" id="ProtNLM"/>
    </source>
</evidence>
<feature type="compositionally biased region" description="Pro residues" evidence="1">
    <location>
        <begin position="505"/>
        <end position="518"/>
    </location>
</feature>
<feature type="compositionally biased region" description="Low complexity" evidence="1">
    <location>
        <begin position="223"/>
        <end position="251"/>
    </location>
</feature>
<feature type="region of interest" description="Disordered" evidence="1">
    <location>
        <begin position="719"/>
        <end position="753"/>
    </location>
</feature>
<feature type="compositionally biased region" description="Polar residues" evidence="1">
    <location>
        <begin position="347"/>
        <end position="369"/>
    </location>
</feature>
<gene>
    <name evidence="2" type="ORF">SERLA73DRAFT_80033</name>
</gene>
<dbReference type="Proteomes" id="UP000008063">
    <property type="component" value="Unassembled WGS sequence"/>
</dbReference>
<dbReference type="OMA" id="LMFNGYC"/>
<evidence type="ECO:0000256" key="1">
    <source>
        <dbReference type="SAM" id="MobiDB-lite"/>
    </source>
</evidence>
<feature type="compositionally biased region" description="Polar residues" evidence="1">
    <location>
        <begin position="252"/>
        <end position="280"/>
    </location>
</feature>
<keyword evidence="3" id="KW-1185">Reference proteome</keyword>
<name>F8QIG0_SERL3</name>
<organism evidence="3">
    <name type="scientific">Serpula lacrymans var. lacrymans (strain S7.3)</name>
    <name type="common">Dry rot fungus</name>
    <dbReference type="NCBI Taxonomy" id="936435"/>
    <lineage>
        <taxon>Eukaryota</taxon>
        <taxon>Fungi</taxon>
        <taxon>Dikarya</taxon>
        <taxon>Basidiomycota</taxon>
        <taxon>Agaricomycotina</taxon>
        <taxon>Agaricomycetes</taxon>
        <taxon>Agaricomycetidae</taxon>
        <taxon>Boletales</taxon>
        <taxon>Coniophorineae</taxon>
        <taxon>Serpulaceae</taxon>
        <taxon>Serpula</taxon>
    </lineage>
</organism>
<feature type="compositionally biased region" description="Gly residues" evidence="1">
    <location>
        <begin position="421"/>
        <end position="435"/>
    </location>
</feature>
<feature type="compositionally biased region" description="Low complexity" evidence="1">
    <location>
        <begin position="492"/>
        <end position="504"/>
    </location>
</feature>
<reference evidence="3" key="1">
    <citation type="journal article" date="2011" name="Science">
        <title>The plant cell wall-decomposing machinery underlies the functional diversity of forest fungi.</title>
        <authorList>
            <person name="Eastwood D.C."/>
            <person name="Floudas D."/>
            <person name="Binder M."/>
            <person name="Majcherczyk A."/>
            <person name="Schneider P."/>
            <person name="Aerts A."/>
            <person name="Asiegbu F.O."/>
            <person name="Baker S.E."/>
            <person name="Barry K."/>
            <person name="Bendiksby M."/>
            <person name="Blumentritt M."/>
            <person name="Coutinho P.M."/>
            <person name="Cullen D."/>
            <person name="de Vries R.P."/>
            <person name="Gathman A."/>
            <person name="Goodell B."/>
            <person name="Henrissat B."/>
            <person name="Ihrmark K."/>
            <person name="Kauserud H."/>
            <person name="Kohler A."/>
            <person name="LaButti K."/>
            <person name="Lapidus A."/>
            <person name="Lavin J.L."/>
            <person name="Lee Y.-H."/>
            <person name="Lindquist E."/>
            <person name="Lilly W."/>
            <person name="Lucas S."/>
            <person name="Morin E."/>
            <person name="Murat C."/>
            <person name="Oguiza J.A."/>
            <person name="Park J."/>
            <person name="Pisabarro A.G."/>
            <person name="Riley R."/>
            <person name="Rosling A."/>
            <person name="Salamov A."/>
            <person name="Schmidt O."/>
            <person name="Schmutz J."/>
            <person name="Skrede I."/>
            <person name="Stenlid J."/>
            <person name="Wiebenga A."/>
            <person name="Xie X."/>
            <person name="Kuees U."/>
            <person name="Hibbett D.S."/>
            <person name="Hoffmeister D."/>
            <person name="Hoegberg N."/>
            <person name="Martin F."/>
            <person name="Grigoriev I.V."/>
            <person name="Watkinson S.C."/>
        </authorList>
    </citation>
    <scope>NUCLEOTIDE SEQUENCE [LARGE SCALE GENOMIC DNA]</scope>
    <source>
        <strain evidence="3">strain S7.3</strain>
    </source>
</reference>
<dbReference type="AlphaFoldDB" id="F8QIG0"/>
<evidence type="ECO:0000313" key="2">
    <source>
        <dbReference type="EMBL" id="EGN91927.1"/>
    </source>
</evidence>
<feature type="compositionally biased region" description="Low complexity" evidence="1">
    <location>
        <begin position="328"/>
        <end position="338"/>
    </location>
</feature>
<sequence length="753" mass="79901">MPTLSHSHSPPPPRRTHSLSPPPPRRTHPPMPLHAVLASPHHAPVLAALLDFLPWADFLALASTCSNLRYILDNPTTKDVVLAHYVPSYAYALTFRNPLAFQDIDVSICDLNLLIISQQIQLHQYPIHALTSLTNPSSNRSSRKVAKLADLAHAHSRFVLLLQALVHSSPPSIPPHPLDFSYHLASAALSSPTPSSVVRELTFPAPLSCHSSKPTLVPATPPTNTRRASNRSTASSQPRRPSSTTTSVRPSINTYLSPNHQSSSYLAPHSPTHSRGSVTSPKPPQAHKQARLSLFGSSKPPPPPMDQPRSLKHYSASWRKSSAGALYPPSSTPSSITGISGGRAGRTLSTSTIANGSSARMSRATTTDTMVAARSPSHEPYPPSSEPLKHPHRRFTSVDMASSSSSLSPAPSVSQRSASGSGSGLSSGSRMGTGGSDTPPSPPLTSSPSKRLSRPLPIPPSFPPQAFPSMRASSSSPPTPPSPPSLPPSPPSLRTKPPLSSMPPMSMPPSTAPPPPSTTPASPHSLTLAWLLFTGTSLTPFSPPSPPPLTGTETLSLPSPLYYTHLLPEGVNPRVVLGAPGGGGGGEPELMLVCTPTKVPSPHSVGGWAVAKRYMWVARARVGMGIWDGAHAHASVYANINVNGHPKHPIPDSDPDPWTSDALGEKWRGEWVLEAEGTREGRQTLLDCLCRRAGGDGEGEGEEVYVWEVVREKSGKGRVWLKPVTPPKDRMDAYVAPPPPAAAAGKPRVRARA</sequence>
<proteinExistence type="predicted"/>
<evidence type="ECO:0000313" key="3">
    <source>
        <dbReference type="Proteomes" id="UP000008063"/>
    </source>
</evidence>
<feature type="compositionally biased region" description="Pro residues" evidence="1">
    <location>
        <begin position="456"/>
        <end position="466"/>
    </location>
</feature>
<feature type="compositionally biased region" description="Low complexity" evidence="1">
    <location>
        <begin position="397"/>
        <end position="420"/>
    </location>
</feature>
<dbReference type="HOGENOM" id="CLU_023462_0_0_1"/>
<dbReference type="InParanoid" id="F8QIG0"/>